<dbReference type="SMART" id="SM00385">
    <property type="entry name" value="CYCLIN"/>
    <property type="match status" value="2"/>
</dbReference>
<feature type="compositionally biased region" description="Basic and acidic residues" evidence="2">
    <location>
        <begin position="341"/>
        <end position="356"/>
    </location>
</feature>
<dbReference type="Proteomes" id="UP000310158">
    <property type="component" value="Unassembled WGS sequence"/>
</dbReference>
<feature type="domain" description="Cyclin-like" evidence="3">
    <location>
        <begin position="157"/>
        <end position="267"/>
    </location>
</feature>
<dbReference type="AlphaFoldDB" id="A0A4S4M1H5"/>
<comment type="similarity">
    <text evidence="1">Belongs to the cyclin family.</text>
</comment>
<dbReference type="OrthoDB" id="25002at2759"/>
<dbReference type="InterPro" id="IPR036915">
    <property type="entry name" value="Cyclin-like_sf"/>
</dbReference>
<feature type="region of interest" description="Disordered" evidence="2">
    <location>
        <begin position="215"/>
        <end position="240"/>
    </location>
</feature>
<dbReference type="GO" id="GO:0006357">
    <property type="term" value="P:regulation of transcription by RNA polymerase II"/>
    <property type="evidence" value="ECO:0007669"/>
    <property type="project" value="InterPro"/>
</dbReference>
<evidence type="ECO:0000256" key="2">
    <source>
        <dbReference type="SAM" id="MobiDB-lite"/>
    </source>
</evidence>
<protein>
    <recommendedName>
        <fullName evidence="3">Cyclin-like domain-containing protein</fullName>
    </recommendedName>
</protein>
<name>A0A4S4M1H5_9AGAM</name>
<dbReference type="InterPro" id="IPR043198">
    <property type="entry name" value="Cyclin/Ssn8"/>
</dbReference>
<feature type="region of interest" description="Disordered" evidence="2">
    <location>
        <begin position="312"/>
        <end position="384"/>
    </location>
</feature>
<proteinExistence type="inferred from homology"/>
<dbReference type="InterPro" id="IPR006671">
    <property type="entry name" value="Cyclin_N"/>
</dbReference>
<accession>A0A4S4M1H5</accession>
<reference evidence="4 5" key="1">
    <citation type="submission" date="2019-02" db="EMBL/GenBank/DDBJ databases">
        <title>Genome sequencing of the rare red list fungi Bondarzewia mesenterica.</title>
        <authorList>
            <person name="Buettner E."/>
            <person name="Kellner H."/>
        </authorList>
    </citation>
    <scope>NUCLEOTIDE SEQUENCE [LARGE SCALE GENOMIC DNA]</scope>
    <source>
        <strain evidence="4 5">DSM 108281</strain>
    </source>
</reference>
<evidence type="ECO:0000256" key="1">
    <source>
        <dbReference type="RuleBase" id="RU000383"/>
    </source>
</evidence>
<dbReference type="EMBL" id="SGPL01000085">
    <property type="protein sequence ID" value="THH18158.1"/>
    <property type="molecule type" value="Genomic_DNA"/>
</dbReference>
<feature type="compositionally biased region" description="Pro residues" evidence="2">
    <location>
        <begin position="312"/>
        <end position="321"/>
    </location>
</feature>
<evidence type="ECO:0000259" key="3">
    <source>
        <dbReference type="SMART" id="SM00385"/>
    </source>
</evidence>
<evidence type="ECO:0000313" key="4">
    <source>
        <dbReference type="EMBL" id="THH18158.1"/>
    </source>
</evidence>
<dbReference type="Gene3D" id="1.10.472.10">
    <property type="entry name" value="Cyclin-like"/>
    <property type="match status" value="2"/>
</dbReference>
<dbReference type="Pfam" id="PF00134">
    <property type="entry name" value="Cyclin_N"/>
    <property type="match status" value="1"/>
</dbReference>
<dbReference type="CDD" id="cd20546">
    <property type="entry name" value="CYCLIN_SpCG1C_ScCTK2-like_rpt2"/>
    <property type="match status" value="1"/>
</dbReference>
<feature type="compositionally biased region" description="Polar residues" evidence="2">
    <location>
        <begin position="359"/>
        <end position="378"/>
    </location>
</feature>
<comment type="caution">
    <text evidence="4">The sequence shown here is derived from an EMBL/GenBank/DDBJ whole genome shotgun (WGS) entry which is preliminary data.</text>
</comment>
<dbReference type="InterPro" id="IPR013763">
    <property type="entry name" value="Cyclin-like_dom"/>
</dbReference>
<keyword evidence="1" id="KW-0195">Cyclin</keyword>
<dbReference type="GO" id="GO:0016538">
    <property type="term" value="F:cyclin-dependent protein serine/threonine kinase regulator activity"/>
    <property type="evidence" value="ECO:0007669"/>
    <property type="project" value="InterPro"/>
</dbReference>
<dbReference type="SUPFAM" id="SSF47954">
    <property type="entry name" value="Cyclin-like"/>
    <property type="match status" value="2"/>
</dbReference>
<keyword evidence="5" id="KW-1185">Reference proteome</keyword>
<sequence length="384" mass="42288">MASIYSANSASSQWIFPISALDHTPTALERSSEEEMYDRARGIEFLFRLGTSIGLHSPGIFTAATWFHRFFMRYSMEDYHRQNVAASCIFLTTKTEECGRKLRDVARVFVSKVSATDIKEISENGNEVEEAANAILSTEEALLEALCFDFVVDSPHAYLVDLFNAQESNYTLEDYAWSIAHDSFRTPLCVLYPPRITAVACYVLAQRIADGPHSHSLDARISPSAPSASLPTPPSQKPASPDGTRFAIEFFGLNEPELYSVAGNIVVKCLWQRKFGTLNSILKDALSIIIEFYHFQASQGLSDYLGDILSVPPPTTSPPRRPLYKTFPDPNGTSSIPHAGNDLRSDADTGHGRTPDSVHGNSTPTKTHVNGSVSNSTSKRLDLS</sequence>
<gene>
    <name evidence="4" type="ORF">EW146_g2780</name>
</gene>
<dbReference type="PANTHER" id="PTHR10026">
    <property type="entry name" value="CYCLIN"/>
    <property type="match status" value="1"/>
</dbReference>
<feature type="domain" description="Cyclin-like" evidence="3">
    <location>
        <begin position="44"/>
        <end position="144"/>
    </location>
</feature>
<organism evidence="4 5">
    <name type="scientific">Bondarzewia mesenterica</name>
    <dbReference type="NCBI Taxonomy" id="1095465"/>
    <lineage>
        <taxon>Eukaryota</taxon>
        <taxon>Fungi</taxon>
        <taxon>Dikarya</taxon>
        <taxon>Basidiomycota</taxon>
        <taxon>Agaricomycotina</taxon>
        <taxon>Agaricomycetes</taxon>
        <taxon>Russulales</taxon>
        <taxon>Bondarzewiaceae</taxon>
        <taxon>Bondarzewia</taxon>
    </lineage>
</organism>
<evidence type="ECO:0000313" key="5">
    <source>
        <dbReference type="Proteomes" id="UP000310158"/>
    </source>
</evidence>